<comment type="caution">
    <text evidence="1">The sequence shown here is derived from an EMBL/GenBank/DDBJ whole genome shotgun (WGS) entry which is preliminary data.</text>
</comment>
<gene>
    <name evidence="1" type="ORF">PGT21_005534</name>
</gene>
<reference evidence="1 2" key="1">
    <citation type="submission" date="2019-05" db="EMBL/GenBank/DDBJ databases">
        <title>Emergence of the Ug99 lineage of the wheat stem rust pathogen through somatic hybridization.</title>
        <authorList>
            <person name="Li F."/>
            <person name="Upadhyaya N.M."/>
            <person name="Sperschneider J."/>
            <person name="Matny O."/>
            <person name="Nguyen-Phuc H."/>
            <person name="Mago R."/>
            <person name="Raley C."/>
            <person name="Miller M.E."/>
            <person name="Silverstein K.A.T."/>
            <person name="Henningsen E."/>
            <person name="Hirsch C.D."/>
            <person name="Visser B."/>
            <person name="Pretorius Z.A."/>
            <person name="Steffenson B.J."/>
            <person name="Schwessinger B."/>
            <person name="Dodds P.N."/>
            <person name="Figueroa M."/>
        </authorList>
    </citation>
    <scope>NUCLEOTIDE SEQUENCE [LARGE SCALE GENOMIC DNA]</scope>
    <source>
        <strain evidence="1">21-0</strain>
    </source>
</reference>
<proteinExistence type="predicted"/>
<dbReference type="EMBL" id="VSWC01000003">
    <property type="protein sequence ID" value="KAA1116230.1"/>
    <property type="molecule type" value="Genomic_DNA"/>
</dbReference>
<keyword evidence="2" id="KW-1185">Reference proteome</keyword>
<protein>
    <submittedName>
        <fullName evidence="1">Uncharacterized protein</fullName>
    </submittedName>
</protein>
<sequence length="67" mass="7255">MEILKLEMVHSQASTFNPIALGLENPDESSIAVKQSGFQIRSDRTVSISRCSIAAISSAYELISEAL</sequence>
<dbReference type="AlphaFoldDB" id="A0A5B0QSX1"/>
<feature type="non-terminal residue" evidence="1">
    <location>
        <position position="67"/>
    </location>
</feature>
<accession>A0A5B0QSX1</accession>
<dbReference type="OrthoDB" id="10584147at2759"/>
<organism evidence="1 2">
    <name type="scientific">Puccinia graminis f. sp. tritici</name>
    <dbReference type="NCBI Taxonomy" id="56615"/>
    <lineage>
        <taxon>Eukaryota</taxon>
        <taxon>Fungi</taxon>
        <taxon>Dikarya</taxon>
        <taxon>Basidiomycota</taxon>
        <taxon>Pucciniomycotina</taxon>
        <taxon>Pucciniomycetes</taxon>
        <taxon>Pucciniales</taxon>
        <taxon>Pucciniaceae</taxon>
        <taxon>Puccinia</taxon>
    </lineage>
</organism>
<dbReference type="Proteomes" id="UP000324748">
    <property type="component" value="Unassembled WGS sequence"/>
</dbReference>
<evidence type="ECO:0000313" key="1">
    <source>
        <dbReference type="EMBL" id="KAA1116230.1"/>
    </source>
</evidence>
<name>A0A5B0QSX1_PUCGR</name>
<evidence type="ECO:0000313" key="2">
    <source>
        <dbReference type="Proteomes" id="UP000324748"/>
    </source>
</evidence>